<proteinExistence type="predicted"/>
<evidence type="ECO:0000313" key="2">
    <source>
        <dbReference type="WBParaSite" id="ES5_v2.g17286.t1"/>
    </source>
</evidence>
<name>A0AC34FIT3_9BILA</name>
<evidence type="ECO:0000313" key="1">
    <source>
        <dbReference type="Proteomes" id="UP000887579"/>
    </source>
</evidence>
<organism evidence="1 2">
    <name type="scientific">Panagrolaimus sp. ES5</name>
    <dbReference type="NCBI Taxonomy" id="591445"/>
    <lineage>
        <taxon>Eukaryota</taxon>
        <taxon>Metazoa</taxon>
        <taxon>Ecdysozoa</taxon>
        <taxon>Nematoda</taxon>
        <taxon>Chromadorea</taxon>
        <taxon>Rhabditida</taxon>
        <taxon>Tylenchina</taxon>
        <taxon>Panagrolaimomorpha</taxon>
        <taxon>Panagrolaimoidea</taxon>
        <taxon>Panagrolaimidae</taxon>
        <taxon>Panagrolaimus</taxon>
    </lineage>
</organism>
<sequence length="142" mass="15825">MATTTFALPPVESISSRDAEYRAGHLLSQLIYEKANGAFSECGRLVINCTNSGEIHNALQKKADSGVQGTYADALQYFMEIAWLFNLEIDKMVKSFVRFYEVLMGYAKAGSTRRQQLLNQLNELKDSQTDVQEKNGTASTSQ</sequence>
<dbReference type="Proteomes" id="UP000887579">
    <property type="component" value="Unplaced"/>
</dbReference>
<protein>
    <submittedName>
        <fullName evidence="2">Uncharacterized protein</fullName>
    </submittedName>
</protein>
<reference evidence="2" key="1">
    <citation type="submission" date="2022-11" db="UniProtKB">
        <authorList>
            <consortium name="WormBaseParasite"/>
        </authorList>
    </citation>
    <scope>IDENTIFICATION</scope>
</reference>
<accession>A0AC34FIT3</accession>
<dbReference type="WBParaSite" id="ES5_v2.g17286.t1">
    <property type="protein sequence ID" value="ES5_v2.g17286.t1"/>
    <property type="gene ID" value="ES5_v2.g17286"/>
</dbReference>